<dbReference type="InterPro" id="IPR022118">
    <property type="entry name" value="Peptidase_C70_AvrRpt2"/>
</dbReference>
<keyword evidence="2" id="KW-1185">Reference proteome</keyword>
<organism evidence="1 2">
    <name type="scientific">Rhizobium oryzicola</name>
    <dbReference type="NCBI Taxonomy" id="1232668"/>
    <lineage>
        <taxon>Bacteria</taxon>
        <taxon>Pseudomonadati</taxon>
        <taxon>Pseudomonadota</taxon>
        <taxon>Alphaproteobacteria</taxon>
        <taxon>Hyphomicrobiales</taxon>
        <taxon>Rhizobiaceae</taxon>
        <taxon>Rhizobium/Agrobacterium group</taxon>
        <taxon>Rhizobium</taxon>
    </lineage>
</organism>
<dbReference type="EMBL" id="JAUKWQ010000001">
    <property type="protein sequence ID" value="MDO1581773.1"/>
    <property type="molecule type" value="Genomic_DNA"/>
</dbReference>
<gene>
    <name evidence="1" type="ORF">Q2T52_06635</name>
</gene>
<protein>
    <submittedName>
        <fullName evidence="1">Papain-like cysteine protease family protein</fullName>
    </submittedName>
</protein>
<reference evidence="1" key="2">
    <citation type="submission" date="2023-07" db="EMBL/GenBank/DDBJ databases">
        <authorList>
            <person name="Sun H."/>
        </authorList>
    </citation>
    <scope>NUCLEOTIDE SEQUENCE</scope>
    <source>
        <strain evidence="1">05753</strain>
    </source>
</reference>
<dbReference type="RefSeq" id="WP_302075859.1">
    <property type="nucleotide sequence ID" value="NZ_JAUKWQ010000001.1"/>
</dbReference>
<reference evidence="1" key="1">
    <citation type="journal article" date="2015" name="Int. J. Syst. Evol. Microbiol.">
        <title>Rhizobium oryzicola sp. nov., potential plant-growth-promoting endophytic bacteria isolated from rice roots.</title>
        <authorList>
            <person name="Zhang X.X."/>
            <person name="Gao J.S."/>
            <person name="Cao Y.H."/>
            <person name="Sheirdil R.A."/>
            <person name="Wang X.C."/>
            <person name="Zhang L."/>
        </authorList>
    </citation>
    <scope>NUCLEOTIDE SEQUENCE</scope>
    <source>
        <strain evidence="1">05753</strain>
    </source>
</reference>
<evidence type="ECO:0000313" key="2">
    <source>
        <dbReference type="Proteomes" id="UP001169006"/>
    </source>
</evidence>
<dbReference type="Pfam" id="PF12385">
    <property type="entry name" value="Peptidase_C70"/>
    <property type="match status" value="1"/>
</dbReference>
<dbReference type="Proteomes" id="UP001169006">
    <property type="component" value="Unassembled WGS sequence"/>
</dbReference>
<accession>A0ABT8STM5</accession>
<evidence type="ECO:0000313" key="1">
    <source>
        <dbReference type="EMBL" id="MDO1581773.1"/>
    </source>
</evidence>
<name>A0ABT8STM5_9HYPH</name>
<proteinExistence type="predicted"/>
<comment type="caution">
    <text evidence="1">The sequence shown here is derived from an EMBL/GenBank/DDBJ whole genome shotgun (WGS) entry which is preliminary data.</text>
</comment>
<sequence>MKSVKSPPKLVLQETSSWCFAAAEVMIRAYYKKPSLSQYDIARSATEARAQADLDLQLKWVQALSFDEENKLLENGGGNDKSHIVQLVRREWNSFNQDATGGHFVQNLTPEKVLEEIANNRVFVVGNDVHYYVVYGCSEDGKTLYARDPYETGNAQAAIALSSINVAILFQ</sequence>